<feature type="chain" id="PRO_5037355039" evidence="1">
    <location>
        <begin position="19"/>
        <end position="389"/>
    </location>
</feature>
<organism evidence="2 3">
    <name type="scientific">Ditylenchus dipsaci</name>
    <dbReference type="NCBI Taxonomy" id="166011"/>
    <lineage>
        <taxon>Eukaryota</taxon>
        <taxon>Metazoa</taxon>
        <taxon>Ecdysozoa</taxon>
        <taxon>Nematoda</taxon>
        <taxon>Chromadorea</taxon>
        <taxon>Rhabditida</taxon>
        <taxon>Tylenchina</taxon>
        <taxon>Tylenchomorpha</taxon>
        <taxon>Sphaerularioidea</taxon>
        <taxon>Anguinidae</taxon>
        <taxon>Anguininae</taxon>
        <taxon>Ditylenchus</taxon>
    </lineage>
</organism>
<evidence type="ECO:0000256" key="1">
    <source>
        <dbReference type="SAM" id="SignalP"/>
    </source>
</evidence>
<dbReference type="Proteomes" id="UP000887574">
    <property type="component" value="Unplaced"/>
</dbReference>
<keyword evidence="2" id="KW-1185">Reference proteome</keyword>
<keyword evidence="1" id="KW-0732">Signal</keyword>
<name>A0A915CMT5_9BILA</name>
<reference evidence="3" key="1">
    <citation type="submission" date="2022-11" db="UniProtKB">
        <authorList>
            <consortium name="WormBaseParasite"/>
        </authorList>
    </citation>
    <scope>IDENTIFICATION</scope>
</reference>
<feature type="signal peptide" evidence="1">
    <location>
        <begin position="1"/>
        <end position="18"/>
    </location>
</feature>
<dbReference type="WBParaSite" id="jg10758.2">
    <property type="protein sequence ID" value="jg10758.2"/>
    <property type="gene ID" value="jg10758"/>
</dbReference>
<dbReference type="AlphaFoldDB" id="A0A915CMT5"/>
<protein>
    <submittedName>
        <fullName evidence="3">Uncharacterized protein</fullName>
    </submittedName>
</protein>
<evidence type="ECO:0000313" key="2">
    <source>
        <dbReference type="Proteomes" id="UP000887574"/>
    </source>
</evidence>
<sequence length="389" mass="44334">MQYLTILIIYFLPAFVKLEMSDEDYRMDYTLIVKDCQFDAFLLFPKCLKEDFALTQTVFDAVPKELLELCTFLNIGEHTSTTTRPTFPTAAQTPTPPLISKSGCEKEKEIKPTALVIQVEKPYVENSTEEIKKQSANTSVNIVTVFKKKVSYPESESIHGRCTILCRLLVLLLWCVQPQNCNYFAALQLGSIYASLEHGQKQEEEWDRSTCTFCHPKPTKPVEKNGFWSQCTYKQFCDALYTTLYSCASGYKNTAVLLTDLYNHSKIDGTVVARENNYVIFDESAKKAIQIDHIHLSTLPHIVRNTKSCAAILDRLDRDVLHSLRLEKRFSKSLQGLITKNLGTGQGISNYPRPLISYDEDIVQPVTEKEHLKKPASVPCWARNKLYQS</sequence>
<accession>A0A915CMT5</accession>
<evidence type="ECO:0000313" key="3">
    <source>
        <dbReference type="WBParaSite" id="jg10758.2"/>
    </source>
</evidence>
<proteinExistence type="predicted"/>